<reference evidence="1" key="1">
    <citation type="submission" date="2014-11" db="EMBL/GenBank/DDBJ databases">
        <authorList>
            <person name="Amaro Gonzalez C."/>
        </authorList>
    </citation>
    <scope>NUCLEOTIDE SEQUENCE</scope>
</reference>
<protein>
    <submittedName>
        <fullName evidence="1">Uncharacterized protein</fullName>
    </submittedName>
</protein>
<evidence type="ECO:0000313" key="1">
    <source>
        <dbReference type="EMBL" id="JAH61189.1"/>
    </source>
</evidence>
<name>A0A0E9U5J0_ANGAN</name>
<dbReference type="EMBL" id="GBXM01047388">
    <property type="protein sequence ID" value="JAH61189.1"/>
    <property type="molecule type" value="Transcribed_RNA"/>
</dbReference>
<accession>A0A0E9U5J0</accession>
<sequence>MHVVVGDTGGV</sequence>
<proteinExistence type="predicted"/>
<reference evidence="1" key="2">
    <citation type="journal article" date="2015" name="Fish Shellfish Immunol.">
        <title>Early steps in the European eel (Anguilla anguilla)-Vibrio vulnificus interaction in the gills: Role of the RtxA13 toxin.</title>
        <authorList>
            <person name="Callol A."/>
            <person name="Pajuelo D."/>
            <person name="Ebbesson L."/>
            <person name="Teles M."/>
            <person name="MacKenzie S."/>
            <person name="Amaro C."/>
        </authorList>
    </citation>
    <scope>NUCLEOTIDE SEQUENCE</scope>
</reference>
<organism evidence="1">
    <name type="scientific">Anguilla anguilla</name>
    <name type="common">European freshwater eel</name>
    <name type="synonym">Muraena anguilla</name>
    <dbReference type="NCBI Taxonomy" id="7936"/>
    <lineage>
        <taxon>Eukaryota</taxon>
        <taxon>Metazoa</taxon>
        <taxon>Chordata</taxon>
        <taxon>Craniata</taxon>
        <taxon>Vertebrata</taxon>
        <taxon>Euteleostomi</taxon>
        <taxon>Actinopterygii</taxon>
        <taxon>Neopterygii</taxon>
        <taxon>Teleostei</taxon>
        <taxon>Anguilliformes</taxon>
        <taxon>Anguillidae</taxon>
        <taxon>Anguilla</taxon>
    </lineage>
</organism>